<feature type="transmembrane region" description="Helical" evidence="1">
    <location>
        <begin position="6"/>
        <end position="34"/>
    </location>
</feature>
<feature type="transmembrane region" description="Helical" evidence="1">
    <location>
        <begin position="123"/>
        <end position="143"/>
    </location>
</feature>
<comment type="caution">
    <text evidence="2">The sequence shown here is derived from an EMBL/GenBank/DDBJ whole genome shotgun (WGS) entry which is preliminary data.</text>
</comment>
<dbReference type="STRING" id="556267.HWAG_00609"/>
<dbReference type="RefSeq" id="WP_006802302.1">
    <property type="nucleotide sequence ID" value="NZ_CABKOI010000021.1"/>
</dbReference>
<keyword evidence="1" id="KW-0812">Transmembrane</keyword>
<dbReference type="AlphaFoldDB" id="A0A2N3PLG5"/>
<evidence type="ECO:0000313" key="3">
    <source>
        <dbReference type="Proteomes" id="UP000233350"/>
    </source>
</evidence>
<protein>
    <submittedName>
        <fullName evidence="2">Copper resistance protein CopD</fullName>
    </submittedName>
</protein>
<dbReference type="EMBL" id="MBPK01000002">
    <property type="protein sequence ID" value="PKT82639.1"/>
    <property type="molecule type" value="Genomic_DNA"/>
</dbReference>
<proteinExistence type="predicted"/>
<dbReference type="GeneID" id="97289054"/>
<name>A0A2N3PLG5_9HELI</name>
<evidence type="ECO:0000313" key="2">
    <source>
        <dbReference type="EMBL" id="PKT82639.1"/>
    </source>
</evidence>
<dbReference type="Proteomes" id="UP000233350">
    <property type="component" value="Unassembled WGS sequence"/>
</dbReference>
<feature type="transmembrane region" description="Helical" evidence="1">
    <location>
        <begin position="55"/>
        <end position="75"/>
    </location>
</feature>
<evidence type="ECO:0000256" key="1">
    <source>
        <dbReference type="SAM" id="Phobius"/>
    </source>
</evidence>
<dbReference type="OrthoDB" id="5955722at2"/>
<keyword evidence="3" id="KW-1185">Reference proteome</keyword>
<dbReference type="PIRSF" id="PIRSF015875">
    <property type="entry name" value="UCP015875"/>
    <property type="match status" value="1"/>
</dbReference>
<accession>A0A2N3PLG5</accession>
<keyword evidence="1" id="KW-0472">Membrane</keyword>
<sequence length="144" mass="16306">MESLYPYFLIVHLMCAIIFLGYIFCDVVFLSLIRKKLGDEIANKVSSVIGARSKFMPLCFLLLLLSGGVMLSQYINFEVGFFNTQLQQFLVIKTILAFIIGGMIVISLTYFYLLKKPNPLKKIIHPVALVLGVFIILLAKLAFY</sequence>
<feature type="transmembrane region" description="Helical" evidence="1">
    <location>
        <begin position="95"/>
        <end position="114"/>
    </location>
</feature>
<dbReference type="InterPro" id="IPR007418">
    <property type="entry name" value="DUF474"/>
</dbReference>
<organism evidence="2 3">
    <name type="scientific">Helicobacter winghamensis</name>
    <dbReference type="NCBI Taxonomy" id="157268"/>
    <lineage>
        <taxon>Bacteria</taxon>
        <taxon>Pseudomonadati</taxon>
        <taxon>Campylobacterota</taxon>
        <taxon>Epsilonproteobacteria</taxon>
        <taxon>Campylobacterales</taxon>
        <taxon>Helicobacteraceae</taxon>
        <taxon>Helicobacter</taxon>
    </lineage>
</organism>
<keyword evidence="1" id="KW-1133">Transmembrane helix</keyword>
<reference evidence="2 3" key="1">
    <citation type="submission" date="2016-07" db="EMBL/GenBank/DDBJ databases">
        <title>Detection of Helicobacter winghamensis from caecal content of red fox (Vulpes vulpes).</title>
        <authorList>
            <person name="Zanoni R.G."/>
            <person name="Florio D."/>
            <person name="Caffara M."/>
            <person name="Renzi M."/>
            <person name="Parisi A."/>
            <person name="Pasquali F."/>
            <person name="Manfreda G."/>
        </authorList>
    </citation>
    <scope>NUCLEOTIDE SEQUENCE [LARGE SCALE GENOMIC DNA]</scope>
    <source>
        <strain evidence="2 3">295_13</strain>
    </source>
</reference>
<gene>
    <name evidence="2" type="ORF">BCM31_07885</name>
</gene>